<accession>A0ABD2WG90</accession>
<keyword evidence="3" id="KW-1185">Reference proteome</keyword>
<keyword evidence="1" id="KW-0175">Coiled coil</keyword>
<organism evidence="2 3">
    <name type="scientific">Trichogramma kaykai</name>
    <dbReference type="NCBI Taxonomy" id="54128"/>
    <lineage>
        <taxon>Eukaryota</taxon>
        <taxon>Metazoa</taxon>
        <taxon>Ecdysozoa</taxon>
        <taxon>Arthropoda</taxon>
        <taxon>Hexapoda</taxon>
        <taxon>Insecta</taxon>
        <taxon>Pterygota</taxon>
        <taxon>Neoptera</taxon>
        <taxon>Endopterygota</taxon>
        <taxon>Hymenoptera</taxon>
        <taxon>Apocrita</taxon>
        <taxon>Proctotrupomorpha</taxon>
        <taxon>Chalcidoidea</taxon>
        <taxon>Trichogrammatidae</taxon>
        <taxon>Trichogramma</taxon>
    </lineage>
</organism>
<reference evidence="2 3" key="1">
    <citation type="journal article" date="2024" name="bioRxiv">
        <title>A reference genome for Trichogramma kaykai: A tiny desert-dwelling parasitoid wasp with competing sex-ratio distorters.</title>
        <authorList>
            <person name="Culotta J."/>
            <person name="Lindsey A.R."/>
        </authorList>
    </citation>
    <scope>NUCLEOTIDE SEQUENCE [LARGE SCALE GENOMIC DNA]</scope>
    <source>
        <strain evidence="2 3">KSX58</strain>
    </source>
</reference>
<dbReference type="EMBL" id="JBJJXI010000108">
    <property type="protein sequence ID" value="KAL3391859.1"/>
    <property type="molecule type" value="Genomic_DNA"/>
</dbReference>
<feature type="coiled-coil region" evidence="1">
    <location>
        <begin position="63"/>
        <end position="90"/>
    </location>
</feature>
<dbReference type="AlphaFoldDB" id="A0ABD2WG90"/>
<sequence length="110" mass="12851">MTRRQRRNAARKAKTTEARLRGLAILPRHREAKAKMWQTIENTLIAEQVQDVRSSPQFYLPIIYTLVQKIQKVQTEIQKLEEHIKKQQLASDEKFDDIIECDASSISESD</sequence>
<evidence type="ECO:0000256" key="1">
    <source>
        <dbReference type="SAM" id="Coils"/>
    </source>
</evidence>
<comment type="caution">
    <text evidence="2">The sequence shown here is derived from an EMBL/GenBank/DDBJ whole genome shotgun (WGS) entry which is preliminary data.</text>
</comment>
<proteinExistence type="predicted"/>
<name>A0ABD2WG90_9HYME</name>
<protein>
    <submittedName>
        <fullName evidence="2">Uncharacterized protein</fullName>
    </submittedName>
</protein>
<evidence type="ECO:0000313" key="3">
    <source>
        <dbReference type="Proteomes" id="UP001627154"/>
    </source>
</evidence>
<gene>
    <name evidence="2" type="ORF">TKK_013754</name>
</gene>
<dbReference type="Proteomes" id="UP001627154">
    <property type="component" value="Unassembled WGS sequence"/>
</dbReference>
<evidence type="ECO:0000313" key="2">
    <source>
        <dbReference type="EMBL" id="KAL3391859.1"/>
    </source>
</evidence>